<dbReference type="AlphaFoldDB" id="A0A1H2YWI4"/>
<dbReference type="STRING" id="488533.SAMN04487960_10698"/>
<dbReference type="Proteomes" id="UP000199675">
    <property type="component" value="Unassembled WGS sequence"/>
</dbReference>
<evidence type="ECO:0000259" key="1">
    <source>
        <dbReference type="Pfam" id="PF02120"/>
    </source>
</evidence>
<gene>
    <name evidence="2" type="ORF">SAMN04487960_10698</name>
</gene>
<organism evidence="2 3">
    <name type="scientific">Marinobacter mobilis</name>
    <dbReference type="NCBI Taxonomy" id="488533"/>
    <lineage>
        <taxon>Bacteria</taxon>
        <taxon>Pseudomonadati</taxon>
        <taxon>Pseudomonadota</taxon>
        <taxon>Gammaproteobacteria</taxon>
        <taxon>Pseudomonadales</taxon>
        <taxon>Marinobacteraceae</taxon>
        <taxon>Marinobacter</taxon>
    </lineage>
</organism>
<dbReference type="Pfam" id="PF02120">
    <property type="entry name" value="Flg_hook"/>
    <property type="match status" value="1"/>
</dbReference>
<sequence>MPQQGVSAAAPAKESAGSNAALLLQARIQLDQLQIANRATVLARVAEVLQKVEGQVDQLVLDLRGKPLTVQAAIGETRLAPGDWVKLMRVGNELQLLGKLAATPEARIAQALAQHLPWQQRLDSGLAQLLGAARNGVRPDVPGPGKPPLLPLPEPARSAIQQLIARLPTQAGLATAPTLNDTQPGFASNQIRQWLTESGLFAEARLGRSPDPALADLKLALARVVAALATDRGTANSAEGNPLNRLTPLTSPELVQAPLQFPNLHPSPAPISRSEPVTVAQMLRLLAGMLNRVSVNQLHSQTLSARTTADGAPPATLLLELPWLTNAGEPRIAQLKIEQERENREQQETSARKQVAEWRLTLAMDLDDLGPLHFDVSLRQQQVSALVWAERSTTLNQLKAQIGELHRSFSELGLEVTDLDCRKGQPSGARTQLEHRLVDIKA</sequence>
<dbReference type="InterPro" id="IPR038610">
    <property type="entry name" value="FliK-like_C_sf"/>
</dbReference>
<dbReference type="Gene3D" id="3.30.750.140">
    <property type="match status" value="1"/>
</dbReference>
<reference evidence="2 3" key="1">
    <citation type="submission" date="2016-10" db="EMBL/GenBank/DDBJ databases">
        <authorList>
            <person name="de Groot N.N."/>
        </authorList>
    </citation>
    <scope>NUCLEOTIDE SEQUENCE [LARGE SCALE GENOMIC DNA]</scope>
    <source>
        <strain evidence="2 3">CGMCC 1.7059</strain>
    </source>
</reference>
<dbReference type="EMBL" id="FNNE01000006">
    <property type="protein sequence ID" value="SDX09397.1"/>
    <property type="molecule type" value="Genomic_DNA"/>
</dbReference>
<dbReference type="InterPro" id="IPR021136">
    <property type="entry name" value="Flagellar_hook_control-like_C"/>
</dbReference>
<proteinExistence type="predicted"/>
<evidence type="ECO:0000313" key="3">
    <source>
        <dbReference type="Proteomes" id="UP000199675"/>
    </source>
</evidence>
<evidence type="ECO:0000313" key="2">
    <source>
        <dbReference type="EMBL" id="SDX09397.1"/>
    </source>
</evidence>
<feature type="domain" description="Flagellar hook-length control protein-like C-terminal" evidence="1">
    <location>
        <begin position="351"/>
        <end position="428"/>
    </location>
</feature>
<keyword evidence="3" id="KW-1185">Reference proteome</keyword>
<name>A0A1H2YWI4_9GAMM</name>
<accession>A0A1H2YWI4</accession>
<protein>
    <submittedName>
        <fullName evidence="2">Hook-length control protein FliK</fullName>
    </submittedName>
</protein>